<dbReference type="InterPro" id="IPR049577">
    <property type="entry name" value="GMPP_N"/>
</dbReference>
<organism evidence="3 4">
    <name type="scientific">Kaustia mangrovi</name>
    <dbReference type="NCBI Taxonomy" id="2593653"/>
    <lineage>
        <taxon>Bacteria</taxon>
        <taxon>Pseudomonadati</taxon>
        <taxon>Pseudomonadota</taxon>
        <taxon>Alphaproteobacteria</taxon>
        <taxon>Hyphomicrobiales</taxon>
        <taxon>Parvibaculaceae</taxon>
        <taxon>Kaustia</taxon>
    </lineage>
</organism>
<accession>A0A7S8HCN8</accession>
<dbReference type="EMBL" id="CP058214">
    <property type="protein sequence ID" value="QPC43453.1"/>
    <property type="molecule type" value="Genomic_DNA"/>
</dbReference>
<evidence type="ECO:0000259" key="1">
    <source>
        <dbReference type="Pfam" id="PF00483"/>
    </source>
</evidence>
<keyword evidence="3" id="KW-0808">Transferase</keyword>
<dbReference type="SUPFAM" id="SSF53448">
    <property type="entry name" value="Nucleotide-diphospho-sugar transferases"/>
    <property type="match status" value="1"/>
</dbReference>
<proteinExistence type="predicted"/>
<evidence type="ECO:0000313" key="3">
    <source>
        <dbReference type="EMBL" id="QPC43453.1"/>
    </source>
</evidence>
<dbReference type="SUPFAM" id="SSF159283">
    <property type="entry name" value="Guanosine diphospho-D-mannose pyrophosphorylase/mannose-6-phosphate isomerase linker domain"/>
    <property type="match status" value="1"/>
</dbReference>
<sequence length="361" mass="37819">MAVIPVILSGGSGTRLWPLSHRDRPKQFLRFGSTHTLFQETALRCRAGLFDPRPVVVGAADHRFLLAEDLREIGIAADILLEPVARNSCAAIAAGCLRALARDRDAMVLALPADHRIPDSEAFAAAVASALADAEAGALVTFGVAPDRPSSAYGYVLAGEPLMAAARVKTFVEKPSAETAARHVADGYLWNSGKFLFRADAFMAELSALAPDVAGAVSRAVGAARAETDFLWLDGEAFARSPSIAVDYAVMERTERAAVLPVDYGWTDIGSWDAVAGVLDTDSAGNAVVGEAVILDGRNNLVHSEGTVAALIGVDDMVVVATPEGLLVAPKARAEEVRLLASHLAGDEGTGRTPTGQKTGR</sequence>
<dbReference type="InterPro" id="IPR029044">
    <property type="entry name" value="Nucleotide-diphossugar_trans"/>
</dbReference>
<dbReference type="Pfam" id="PF00483">
    <property type="entry name" value="NTP_transferase"/>
    <property type="match status" value="1"/>
</dbReference>
<evidence type="ECO:0000259" key="2">
    <source>
        <dbReference type="Pfam" id="PF22640"/>
    </source>
</evidence>
<dbReference type="CDD" id="cd02509">
    <property type="entry name" value="GDP-M1P_Guanylyltransferase"/>
    <property type="match status" value="1"/>
</dbReference>
<dbReference type="PANTHER" id="PTHR46390:SF1">
    <property type="entry name" value="MANNOSE-1-PHOSPHATE GUANYLYLTRANSFERASE"/>
    <property type="match status" value="1"/>
</dbReference>
<dbReference type="GO" id="GO:0004475">
    <property type="term" value="F:mannose-1-phosphate guanylyltransferase (GTP) activity"/>
    <property type="evidence" value="ECO:0007669"/>
    <property type="project" value="InterPro"/>
</dbReference>
<feature type="domain" description="Nucleotidyl transferase" evidence="1">
    <location>
        <begin position="5"/>
        <end position="275"/>
    </location>
</feature>
<evidence type="ECO:0000313" key="4">
    <source>
        <dbReference type="Proteomes" id="UP000593594"/>
    </source>
</evidence>
<reference evidence="3 4" key="1">
    <citation type="submission" date="2020-06" db="EMBL/GenBank/DDBJ databases">
        <title>Genome sequence of 2 isolates from Red Sea Mangroves.</title>
        <authorList>
            <person name="Sefrji F."/>
            <person name="Michoud G."/>
            <person name="Merlino G."/>
            <person name="Daffonchio D."/>
        </authorList>
    </citation>
    <scope>NUCLEOTIDE SEQUENCE [LARGE SCALE GENOMIC DNA]</scope>
    <source>
        <strain evidence="3 4">R1DC25</strain>
    </source>
</reference>
<keyword evidence="4" id="KW-1185">Reference proteome</keyword>
<dbReference type="PANTHER" id="PTHR46390">
    <property type="entry name" value="MANNOSE-1-PHOSPHATE GUANYLYLTRANSFERASE"/>
    <property type="match status" value="1"/>
</dbReference>
<feature type="domain" description="MannoseP isomerase/GMP-like beta-helix" evidence="2">
    <location>
        <begin position="290"/>
        <end position="340"/>
    </location>
</feature>
<keyword evidence="3" id="KW-0548">Nucleotidyltransferase</keyword>
<dbReference type="KEGG" id="kmn:HW532_12560"/>
<dbReference type="InterPro" id="IPR051161">
    <property type="entry name" value="Mannose-6P_isomerase_type2"/>
</dbReference>
<gene>
    <name evidence="3" type="ORF">HW532_12560</name>
</gene>
<dbReference type="InterPro" id="IPR005835">
    <property type="entry name" value="NTP_transferase_dom"/>
</dbReference>
<dbReference type="Gene3D" id="3.90.550.10">
    <property type="entry name" value="Spore Coat Polysaccharide Biosynthesis Protein SpsA, Chain A"/>
    <property type="match status" value="1"/>
</dbReference>
<dbReference type="Proteomes" id="UP000593594">
    <property type="component" value="Chromosome"/>
</dbReference>
<dbReference type="RefSeq" id="WP_213160815.1">
    <property type="nucleotide sequence ID" value="NZ_CP058214.1"/>
</dbReference>
<dbReference type="GO" id="GO:0009298">
    <property type="term" value="P:GDP-mannose biosynthetic process"/>
    <property type="evidence" value="ECO:0007669"/>
    <property type="project" value="TreeGrafter"/>
</dbReference>
<dbReference type="AlphaFoldDB" id="A0A7S8HCN8"/>
<dbReference type="Pfam" id="PF22640">
    <property type="entry name" value="ManC_GMP_beta-helix"/>
    <property type="match status" value="1"/>
</dbReference>
<name>A0A7S8HCN8_9HYPH</name>
<dbReference type="InterPro" id="IPR054566">
    <property type="entry name" value="ManC/GMP-like_b-helix"/>
</dbReference>
<protein>
    <submittedName>
        <fullName evidence="3">Mannose-1-phosphate guanylyltransferase</fullName>
    </submittedName>
</protein>